<evidence type="ECO:0000313" key="2">
    <source>
        <dbReference type="Proteomes" id="UP000184001"/>
    </source>
</evidence>
<reference evidence="1 2" key="1">
    <citation type="submission" date="2016-11" db="EMBL/GenBank/DDBJ databases">
        <authorList>
            <person name="Varghese N."/>
            <person name="Submissions S."/>
        </authorList>
    </citation>
    <scope>NUCLEOTIDE SEQUENCE [LARGE SCALE GENOMIC DNA]</scope>
    <source>
        <strain evidence="1 2">DSM 17919</strain>
    </source>
</reference>
<evidence type="ECO:0000313" key="1">
    <source>
        <dbReference type="EMBL" id="SHJ26854.1"/>
    </source>
</evidence>
<protein>
    <submittedName>
        <fullName evidence="1">Uncharacterized protein</fullName>
    </submittedName>
</protein>
<gene>
    <name evidence="1" type="ORF">SAMN05660830_02003</name>
</gene>
<sequence>MLRSTEGANLAVQGETLRYKGQSCVVAQAYSMRVVMHIQSLPLRDSSHPS</sequence>
<accession>A0A8G2CA68</accession>
<dbReference type="Proteomes" id="UP000184001">
    <property type="component" value="Unassembled WGS sequence"/>
</dbReference>
<dbReference type="AlphaFoldDB" id="A0A8G2CA68"/>
<comment type="caution">
    <text evidence="1">The sequence shown here is derived from an EMBL/GenBank/DDBJ whole genome shotgun (WGS) entry which is preliminary data.</text>
</comment>
<name>A0A8G2CA68_9BACT</name>
<organism evidence="1 2">
    <name type="scientific">Halodesulfovibrio aestuarii</name>
    <dbReference type="NCBI Taxonomy" id="126333"/>
    <lineage>
        <taxon>Bacteria</taxon>
        <taxon>Pseudomonadati</taxon>
        <taxon>Thermodesulfobacteriota</taxon>
        <taxon>Desulfovibrionia</taxon>
        <taxon>Desulfovibrionales</taxon>
        <taxon>Desulfovibrionaceae</taxon>
        <taxon>Halodesulfovibrio</taxon>
    </lineage>
</organism>
<dbReference type="EMBL" id="FQZR01000004">
    <property type="protein sequence ID" value="SHJ26854.1"/>
    <property type="molecule type" value="Genomic_DNA"/>
</dbReference>
<proteinExistence type="predicted"/>